<dbReference type="SUPFAM" id="SSF56935">
    <property type="entry name" value="Porins"/>
    <property type="match status" value="1"/>
</dbReference>
<evidence type="ECO:0000259" key="5">
    <source>
        <dbReference type="Pfam" id="PF14905"/>
    </source>
</evidence>
<dbReference type="GO" id="GO:0009279">
    <property type="term" value="C:cell outer membrane"/>
    <property type="evidence" value="ECO:0007669"/>
    <property type="project" value="UniProtKB-SubCell"/>
</dbReference>
<dbReference type="Pfam" id="PF14905">
    <property type="entry name" value="OMP_b-brl_3"/>
    <property type="match status" value="1"/>
</dbReference>
<evidence type="ECO:0000256" key="4">
    <source>
        <dbReference type="SAM" id="MobiDB-lite"/>
    </source>
</evidence>
<keyword evidence="6" id="KW-0675">Receptor</keyword>
<protein>
    <submittedName>
        <fullName evidence="6">TonB-dependent receptor</fullName>
    </submittedName>
</protein>
<feature type="compositionally biased region" description="Polar residues" evidence="4">
    <location>
        <begin position="347"/>
        <end position="356"/>
    </location>
</feature>
<feature type="domain" description="Outer membrane protein beta-barrel" evidence="5">
    <location>
        <begin position="448"/>
        <end position="798"/>
    </location>
</feature>
<feature type="compositionally biased region" description="Low complexity" evidence="4">
    <location>
        <begin position="362"/>
        <end position="375"/>
    </location>
</feature>
<keyword evidence="2" id="KW-0472">Membrane</keyword>
<dbReference type="EMBL" id="SWDX01000005">
    <property type="protein sequence ID" value="TKC60364.1"/>
    <property type="molecule type" value="Genomic_DNA"/>
</dbReference>
<name>A0A4U1G9Y2_9SPHI</name>
<dbReference type="Gene3D" id="2.40.170.20">
    <property type="entry name" value="TonB-dependent receptor, beta-barrel domain"/>
    <property type="match status" value="1"/>
</dbReference>
<dbReference type="Proteomes" id="UP000309594">
    <property type="component" value="Unassembled WGS sequence"/>
</dbReference>
<evidence type="ECO:0000256" key="3">
    <source>
        <dbReference type="ARBA" id="ARBA00023237"/>
    </source>
</evidence>
<comment type="subcellular location">
    <subcellularLocation>
        <location evidence="1">Cell outer membrane</location>
    </subcellularLocation>
</comment>
<evidence type="ECO:0000313" key="7">
    <source>
        <dbReference type="Proteomes" id="UP000309594"/>
    </source>
</evidence>
<dbReference type="Pfam" id="PF13620">
    <property type="entry name" value="CarboxypepD_reg"/>
    <property type="match status" value="1"/>
</dbReference>
<dbReference type="RefSeq" id="WP_136880884.1">
    <property type="nucleotide sequence ID" value="NZ_SWDX01000005.1"/>
</dbReference>
<keyword evidence="3" id="KW-0998">Cell outer membrane</keyword>
<accession>A0A4U1G9Y2</accession>
<reference evidence="6 7" key="1">
    <citation type="submission" date="2019-04" db="EMBL/GenBank/DDBJ databases">
        <title>Pedobacter sp. RP-1-16 sp. nov., isolated from Arctic soil.</title>
        <authorList>
            <person name="Dahal R.H."/>
            <person name="Kim D.-U."/>
        </authorList>
    </citation>
    <scope>NUCLEOTIDE SEQUENCE [LARGE SCALE GENOMIC DNA]</scope>
    <source>
        <strain evidence="6 7">RP-1-16</strain>
    </source>
</reference>
<dbReference type="SUPFAM" id="SSF49478">
    <property type="entry name" value="Cna protein B-type domain"/>
    <property type="match status" value="1"/>
</dbReference>
<dbReference type="InterPro" id="IPR036942">
    <property type="entry name" value="Beta-barrel_TonB_sf"/>
</dbReference>
<organism evidence="6 7">
    <name type="scientific">Pedobacter hiemivivus</name>
    <dbReference type="NCBI Taxonomy" id="2530454"/>
    <lineage>
        <taxon>Bacteria</taxon>
        <taxon>Pseudomonadati</taxon>
        <taxon>Bacteroidota</taxon>
        <taxon>Sphingobacteriia</taxon>
        <taxon>Sphingobacteriales</taxon>
        <taxon>Sphingobacteriaceae</taxon>
        <taxon>Pedobacter</taxon>
    </lineage>
</organism>
<proteinExistence type="predicted"/>
<dbReference type="InterPro" id="IPR041700">
    <property type="entry name" value="OMP_b-brl_3"/>
</dbReference>
<evidence type="ECO:0000313" key="6">
    <source>
        <dbReference type="EMBL" id="TKC60364.1"/>
    </source>
</evidence>
<dbReference type="AlphaFoldDB" id="A0A4U1G9Y2"/>
<gene>
    <name evidence="6" type="ORF">FBD94_15785</name>
</gene>
<comment type="caution">
    <text evidence="6">The sequence shown here is derived from an EMBL/GenBank/DDBJ whole genome shotgun (WGS) entry which is preliminary data.</text>
</comment>
<feature type="region of interest" description="Disordered" evidence="4">
    <location>
        <begin position="347"/>
        <end position="375"/>
    </location>
</feature>
<evidence type="ECO:0000256" key="2">
    <source>
        <dbReference type="ARBA" id="ARBA00023136"/>
    </source>
</evidence>
<feature type="region of interest" description="Disordered" evidence="4">
    <location>
        <begin position="400"/>
        <end position="434"/>
    </location>
</feature>
<sequence>MKLTYLTLLMVFNTMLLFAQKPYAIKGSVRDTMATYKLINTTITLLNQKDSTLVKFTRANAEGSFAINNLRSGKFILLVTYPGYADYAENFTLDTINQEKDFSDINLILRSTLLEGVIIKGNAAITFKGDTTEFNAGSYNIQPNSKVEDLLKQLPGVQIDKDGRITAQGEKVNKVLVDGEEFFGDDPTLVTKNLRGDMIDKVQLYDKKSDQAAFTGIDDGEKSKTINLKLKEDKKNGYFGKLNAGIGTKDFYQNQATVNVFKGKQKYAAYGTIGNTNESFGNNISMGSVEFSEDGGMMMSMEGGDDFDMGGGAGGISIKRNAGLHYDSKWKDKYGINTNYKLGSVSSEGENNSLSINALPGQTNTSKSDQKSSSFSFNQKLDGTLSMRLDSSSTLKLTVSGSLKNNDSTDDYESSTQREDNSLLNRGKRTINNESDEKGFNATAFWAKKLKKKGRTVSVNVKQSFKETTGTGFLNSKNEFLNIQNKPDSTVYIDQYKTSDIFKSSFSTNATYTEPISKALALVLNYGLNLNNSSSNKKSFNKDIIGNYNDLDEEYSNNFKMTQLSNNAGLNFNYRAGKSIVIFGTRLNAVRFKQVDLYEDTTLKRSFINWSPQVNYSYNFSRSTSLRVSYNGNTSQPGMEQIQPYRANTDPLYIVLGNPNLSPSFSNSFGISYSSFKILTEQVLMVNGNFGFTSNAITSNIVTDKAGKTTAQAINMSGKTPINFNLNISAGRKIKEINLNIEARAGGNYNYSISNNSLNTSRSFNYSVGPSINKYTDKYSIQLSLSPSYNTSSTSLVGVKNNNDSYGANGNFELMARLPGKVELRTNGEYQYTGKSQAFNESLNRLIWNASINKKFLKTESLNLSLSGKDLLNQNSGFSRSVYNNTINQSNSTTIQRYFMLSLAWDFNKMGGA</sequence>
<evidence type="ECO:0000256" key="1">
    <source>
        <dbReference type="ARBA" id="ARBA00004442"/>
    </source>
</evidence>